<evidence type="ECO:0000259" key="1">
    <source>
        <dbReference type="Pfam" id="PF09949"/>
    </source>
</evidence>
<dbReference type="GO" id="GO:0008195">
    <property type="term" value="F:phosphatidate phosphatase activity"/>
    <property type="evidence" value="ECO:0007669"/>
    <property type="project" value="InterPro"/>
</dbReference>
<dbReference type="AlphaFoldDB" id="A0A061SVV6"/>
<sequence length="332" mass="36376">MIKKTLHAIAWRAERLLDRIKGQRDPRRIIEPYIGYANPDHIVVRGRVLTALRRNAPIPTQSRWVNFKQMFSLFLTDEVANVTVQSGQINAISDDEGYFTLLLPRDRQSGWVDIPVTIAGQTGQTLCPVLVPGGTARFGIISDIDDTVLKTGAYSLIRNLWNSLTGNALTRRIFPDAVTCLQSLSEGGRNPVYYVSSSPWNLHHFLDRIFDLADLVKGPKFLRDLGLSQTQFVTGTHGDHKGGAIDVLMAANPQLGYVLMGDTGQHDAMVYRDAVLRHPGRVMAVVLRKPGPGPDAQSRAAMDEIRGAGVPVFSAVDFAGVAPSIEAIAAQD</sequence>
<dbReference type="PANTHER" id="PTHR28208">
    <property type="entry name" value="PHOSPHATIDATE PHOSPHATASE APP1"/>
    <property type="match status" value="1"/>
</dbReference>
<proteinExistence type="predicted"/>
<feature type="domain" description="Phosphatidate phosphatase APP1 catalytic" evidence="1">
    <location>
        <begin position="138"/>
        <end position="289"/>
    </location>
</feature>
<evidence type="ECO:0000313" key="2">
    <source>
        <dbReference type="EMBL" id="KAJ04008.1"/>
    </source>
</evidence>
<dbReference type="RefSeq" id="WP_051584069.1">
    <property type="nucleotide sequence ID" value="NZ_CP068998.1"/>
</dbReference>
<dbReference type="InterPro" id="IPR019236">
    <property type="entry name" value="APP1_cat"/>
</dbReference>
<comment type="caution">
    <text evidence="2">The sequence shown here is derived from an EMBL/GenBank/DDBJ whole genome shotgun (WGS) entry which is preliminary data.</text>
</comment>
<dbReference type="PANTHER" id="PTHR28208:SF3">
    <property type="entry name" value="PHOSPHATIDATE PHOSPHATASE APP1"/>
    <property type="match status" value="1"/>
</dbReference>
<name>A0A061SVV6_9RHOB</name>
<dbReference type="Pfam" id="PF09949">
    <property type="entry name" value="APP1_cat"/>
    <property type="match status" value="1"/>
</dbReference>
<keyword evidence="3" id="KW-1185">Reference proteome</keyword>
<reference evidence="2 3" key="1">
    <citation type="journal article" date="2014" name="Genome Announc.">
        <title>Draft Genome Sequences of Two Isolates of the Roseobacter Group, Sulfitobacter sp. Strains 3SOLIMAR09 and 1FIGIMAR09, from Harbors of Mallorca Island (Mediterranean Sea).</title>
        <authorList>
            <person name="Mas-Llado M."/>
            <person name="Pina-Villalonga J.M."/>
            <person name="Brunet-Galmes I."/>
            <person name="Nogales B."/>
            <person name="Bosch R."/>
        </authorList>
    </citation>
    <scope>NUCLEOTIDE SEQUENCE [LARGE SCALE GENOMIC DNA]</scope>
    <source>
        <strain evidence="2 3">1FIGIMAR09</strain>
    </source>
</reference>
<dbReference type="EMBL" id="JEMU01000004">
    <property type="protein sequence ID" value="KAJ04008.1"/>
    <property type="molecule type" value="Genomic_DNA"/>
</dbReference>
<accession>A0A061SVV6</accession>
<dbReference type="STRING" id="83219.PM02_06775"/>
<dbReference type="Proteomes" id="UP000027337">
    <property type="component" value="Unassembled WGS sequence"/>
</dbReference>
<dbReference type="GeneID" id="72439532"/>
<protein>
    <submittedName>
        <fullName evidence="2">Phosphatase</fullName>
    </submittedName>
</protein>
<evidence type="ECO:0000313" key="3">
    <source>
        <dbReference type="Proteomes" id="UP000027337"/>
    </source>
</evidence>
<organism evidence="2 3">
    <name type="scientific">Sulfitobacter mediterraneus</name>
    <dbReference type="NCBI Taxonomy" id="83219"/>
    <lineage>
        <taxon>Bacteria</taxon>
        <taxon>Pseudomonadati</taxon>
        <taxon>Pseudomonadota</taxon>
        <taxon>Alphaproteobacteria</taxon>
        <taxon>Rhodobacterales</taxon>
        <taxon>Roseobacteraceae</taxon>
        <taxon>Sulfitobacter</taxon>
    </lineage>
</organism>
<dbReference type="InterPro" id="IPR052935">
    <property type="entry name" value="Mg2+_PAP"/>
</dbReference>
<dbReference type="eggNOG" id="COG4850">
    <property type="taxonomic scope" value="Bacteria"/>
</dbReference>
<gene>
    <name evidence="2" type="ORF">PM02_06775</name>
</gene>